<dbReference type="AlphaFoldDB" id="A0AAV6U2M4"/>
<comment type="caution">
    <text evidence="1">The sequence shown here is derived from an EMBL/GenBank/DDBJ whole genome shotgun (WGS) entry which is preliminary data.</text>
</comment>
<dbReference type="Gene3D" id="3.10.450.10">
    <property type="match status" value="1"/>
</dbReference>
<proteinExistence type="predicted"/>
<gene>
    <name evidence="1" type="ORF">JTE90_026981</name>
</gene>
<dbReference type="Proteomes" id="UP000827092">
    <property type="component" value="Unassembled WGS sequence"/>
</dbReference>
<sequence>MNISLFFPRQYIVSTRLYGEYEVQSTRLYGEYEIVAGELYKLDIIIVSNECDVGDDSSKNCQSQFCDKSQECEAIVYCGFDPKDTKLKAAVCHPNDKAC</sequence>
<keyword evidence="2" id="KW-1185">Reference proteome</keyword>
<evidence type="ECO:0000313" key="1">
    <source>
        <dbReference type="EMBL" id="KAG8178213.1"/>
    </source>
</evidence>
<accession>A0AAV6U2M4</accession>
<reference evidence="1 2" key="1">
    <citation type="journal article" date="2022" name="Nat. Ecol. Evol.">
        <title>A masculinizing supergene underlies an exaggerated male reproductive morph in a spider.</title>
        <authorList>
            <person name="Hendrickx F."/>
            <person name="De Corte Z."/>
            <person name="Sonet G."/>
            <person name="Van Belleghem S.M."/>
            <person name="Kostlbacher S."/>
            <person name="Vangestel C."/>
        </authorList>
    </citation>
    <scope>NUCLEOTIDE SEQUENCE [LARGE SCALE GENOMIC DNA]</scope>
    <source>
        <strain evidence="1">W744_W776</strain>
    </source>
</reference>
<organism evidence="1 2">
    <name type="scientific">Oedothorax gibbosus</name>
    <dbReference type="NCBI Taxonomy" id="931172"/>
    <lineage>
        <taxon>Eukaryota</taxon>
        <taxon>Metazoa</taxon>
        <taxon>Ecdysozoa</taxon>
        <taxon>Arthropoda</taxon>
        <taxon>Chelicerata</taxon>
        <taxon>Arachnida</taxon>
        <taxon>Araneae</taxon>
        <taxon>Araneomorphae</taxon>
        <taxon>Entelegynae</taxon>
        <taxon>Araneoidea</taxon>
        <taxon>Linyphiidae</taxon>
        <taxon>Erigoninae</taxon>
        <taxon>Oedothorax</taxon>
    </lineage>
</organism>
<dbReference type="InterPro" id="IPR046350">
    <property type="entry name" value="Cystatin_sf"/>
</dbReference>
<name>A0AAV6U2M4_9ARAC</name>
<protein>
    <submittedName>
        <fullName evidence="1">Uncharacterized protein</fullName>
    </submittedName>
</protein>
<evidence type="ECO:0000313" key="2">
    <source>
        <dbReference type="Proteomes" id="UP000827092"/>
    </source>
</evidence>
<dbReference type="SUPFAM" id="SSF54403">
    <property type="entry name" value="Cystatin/monellin"/>
    <property type="match status" value="1"/>
</dbReference>
<dbReference type="EMBL" id="JAFNEN010000711">
    <property type="protein sequence ID" value="KAG8178213.1"/>
    <property type="molecule type" value="Genomic_DNA"/>
</dbReference>